<evidence type="ECO:0008006" key="4">
    <source>
        <dbReference type="Google" id="ProtNLM"/>
    </source>
</evidence>
<dbReference type="Proteomes" id="UP000696931">
    <property type="component" value="Unassembled WGS sequence"/>
</dbReference>
<name>A0A933W8T4_UNCEI</name>
<sequence>MTTFPRISLLALTSLAALSLTAASGVSANELSSSARANGIVIHSAEETLRDYCSWNAGRLYLNIPGGASYELVTTVTDPAIVNKGDGSFHPYDAAEVRSALNGVRYPLQRVAAEVFVLPYPRRNGLDSAAGPGLILLSPGVRPLSLEQQHAEFTHELGHVVQYTVLPDADTTGWNRYRRLRNLDATYAGAAAHSDRPHEIFAEDFRVLFGDALANYSGTIENADLAYPTTVSGLDAFLVELADAPVAMSSLRVAGSGYRGAVQFTRDGMGASSLELYDVTGRHLTTLAPVANGSSATWNWDGRDSAGRAVKGEVVFARARDGRGGIVRVTRL</sequence>
<organism evidence="2 3">
    <name type="scientific">Eiseniibacteriota bacterium</name>
    <dbReference type="NCBI Taxonomy" id="2212470"/>
    <lineage>
        <taxon>Bacteria</taxon>
        <taxon>Candidatus Eiseniibacteriota</taxon>
    </lineage>
</organism>
<reference evidence="2" key="1">
    <citation type="submission" date="2020-07" db="EMBL/GenBank/DDBJ databases">
        <title>Huge and variable diversity of episymbiotic CPR bacteria and DPANN archaea in groundwater ecosystems.</title>
        <authorList>
            <person name="He C.Y."/>
            <person name="Keren R."/>
            <person name="Whittaker M."/>
            <person name="Farag I.F."/>
            <person name="Doudna J."/>
            <person name="Cate J.H.D."/>
            <person name="Banfield J.F."/>
        </authorList>
    </citation>
    <scope>NUCLEOTIDE SEQUENCE</scope>
    <source>
        <strain evidence="2">NC_groundwater_1813_Pr3_B-0.1um_71_17</strain>
    </source>
</reference>
<feature type="chain" id="PRO_5038094958" description="FlgD Ig-like domain-containing protein" evidence="1">
    <location>
        <begin position="29"/>
        <end position="332"/>
    </location>
</feature>
<evidence type="ECO:0000313" key="3">
    <source>
        <dbReference type="Proteomes" id="UP000696931"/>
    </source>
</evidence>
<dbReference type="EMBL" id="JACRIW010000071">
    <property type="protein sequence ID" value="MBI5169842.1"/>
    <property type="molecule type" value="Genomic_DNA"/>
</dbReference>
<protein>
    <recommendedName>
        <fullName evidence="4">FlgD Ig-like domain-containing protein</fullName>
    </recommendedName>
</protein>
<evidence type="ECO:0000256" key="1">
    <source>
        <dbReference type="SAM" id="SignalP"/>
    </source>
</evidence>
<accession>A0A933W8T4</accession>
<comment type="caution">
    <text evidence="2">The sequence shown here is derived from an EMBL/GenBank/DDBJ whole genome shotgun (WGS) entry which is preliminary data.</text>
</comment>
<proteinExistence type="predicted"/>
<feature type="signal peptide" evidence="1">
    <location>
        <begin position="1"/>
        <end position="28"/>
    </location>
</feature>
<dbReference type="AlphaFoldDB" id="A0A933W8T4"/>
<evidence type="ECO:0000313" key="2">
    <source>
        <dbReference type="EMBL" id="MBI5169842.1"/>
    </source>
</evidence>
<keyword evidence="1" id="KW-0732">Signal</keyword>
<gene>
    <name evidence="2" type="ORF">HZA61_10170</name>
</gene>